<name>A0A8S3EHW8_9BILA</name>
<feature type="non-terminal residue" evidence="1">
    <location>
        <position position="1"/>
    </location>
</feature>
<protein>
    <submittedName>
        <fullName evidence="1">Uncharacterized protein</fullName>
    </submittedName>
</protein>
<evidence type="ECO:0000313" key="1">
    <source>
        <dbReference type="EMBL" id="CAF5072178.1"/>
    </source>
</evidence>
<dbReference type="SUPFAM" id="SSF50978">
    <property type="entry name" value="WD40 repeat-like"/>
    <property type="match status" value="1"/>
</dbReference>
<evidence type="ECO:0000313" key="2">
    <source>
        <dbReference type="Proteomes" id="UP000676336"/>
    </source>
</evidence>
<dbReference type="InterPro" id="IPR036322">
    <property type="entry name" value="WD40_repeat_dom_sf"/>
</dbReference>
<dbReference type="Gene3D" id="2.130.10.10">
    <property type="entry name" value="YVTN repeat-like/Quinoprotein amine dehydrogenase"/>
    <property type="match status" value="1"/>
</dbReference>
<proteinExistence type="predicted"/>
<organism evidence="1 2">
    <name type="scientific">Rotaria magnacalcarata</name>
    <dbReference type="NCBI Taxonomy" id="392030"/>
    <lineage>
        <taxon>Eukaryota</taxon>
        <taxon>Metazoa</taxon>
        <taxon>Spiralia</taxon>
        <taxon>Gnathifera</taxon>
        <taxon>Rotifera</taxon>
        <taxon>Eurotatoria</taxon>
        <taxon>Bdelloidea</taxon>
        <taxon>Philodinida</taxon>
        <taxon>Philodinidae</taxon>
        <taxon>Rotaria</taxon>
    </lineage>
</organism>
<gene>
    <name evidence="1" type="ORF">SMN809_LOCUS60340</name>
</gene>
<reference evidence="1" key="1">
    <citation type="submission" date="2021-02" db="EMBL/GenBank/DDBJ databases">
        <authorList>
            <person name="Nowell W R."/>
        </authorList>
    </citation>
    <scope>NUCLEOTIDE SEQUENCE</scope>
</reference>
<dbReference type="EMBL" id="CAJOBI010234631">
    <property type="protein sequence ID" value="CAF5072178.1"/>
    <property type="molecule type" value="Genomic_DNA"/>
</dbReference>
<sequence>YTCFVIFKLEAITSSNEEQSSSNNCTMLLTRFDSDPNNTFAISDESILTVLRTNEVVIWKLSDGEILFNYDFRHLNSENKIQNIRHCQIHDNRLAMLLESGVIHIWDVTLVIAQFSLVATITDPLVSVYFRTITNMSILKKWIYFSSEFMRSNFLAFFK</sequence>
<dbReference type="InterPro" id="IPR015943">
    <property type="entry name" value="WD40/YVTN_repeat-like_dom_sf"/>
</dbReference>
<dbReference type="Proteomes" id="UP000676336">
    <property type="component" value="Unassembled WGS sequence"/>
</dbReference>
<comment type="caution">
    <text evidence="1">The sequence shown here is derived from an EMBL/GenBank/DDBJ whole genome shotgun (WGS) entry which is preliminary data.</text>
</comment>
<dbReference type="AlphaFoldDB" id="A0A8S3EHW8"/>
<accession>A0A8S3EHW8</accession>